<protein>
    <recommendedName>
        <fullName evidence="3">Guanylyl cyclase</fullName>
    </recommendedName>
</protein>
<dbReference type="PANTHER" id="PTHR31400">
    <property type="entry name" value="GUANYLYL CYCLASE DOMAIN CONTAINING PROTEIN 1 GUCD1"/>
    <property type="match status" value="1"/>
</dbReference>
<dbReference type="EMBL" id="VLTN01000004">
    <property type="protein sequence ID" value="KAA0156376.1"/>
    <property type="molecule type" value="Genomic_DNA"/>
</dbReference>
<keyword evidence="2" id="KW-1185">Reference proteome</keyword>
<comment type="caution">
    <text evidence="1">The sequence shown here is derived from an EMBL/GenBank/DDBJ whole genome shotgun (WGS) entry which is preliminary data.</text>
</comment>
<reference evidence="1 2" key="1">
    <citation type="submission" date="2019-07" db="EMBL/GenBank/DDBJ databases">
        <title>Genomes of Cafeteria roenbergensis.</title>
        <authorList>
            <person name="Fischer M.G."/>
            <person name="Hackl T."/>
            <person name="Roman M."/>
        </authorList>
    </citation>
    <scope>NUCLEOTIDE SEQUENCE [LARGE SCALE GENOMIC DNA]</scope>
    <source>
        <strain evidence="1 2">BVI</strain>
    </source>
</reference>
<proteinExistence type="predicted"/>
<evidence type="ECO:0000313" key="1">
    <source>
        <dbReference type="EMBL" id="KAA0156376.1"/>
    </source>
</evidence>
<sequence length="327" mass="33963">MADAAPRHLLHVPQQASWDCGLACLAMIVSTLEHMQGSPGVGPSCAVAPIVTTRHATRMLRHLGTLAATTSTWTIDLAFVLQQLGIPFELRSTHLGVNTGLGGLAFYSGFLDADSERVSSRQRELAALASPLFRAVETKTNLAVLRDAVSDGSHVCVVLTDARRLAERSGAASWLSWASSGQDDWFLNMDEAGFRGHYVLLVAWRGHEGGASEARAPPPEAPAASAAVATSAARAAPGEAAAVGTAEAVPATPVASFPAEDGGESSVTGDAGFLDPGAPVARIRWLPARQFDAARLARGTDSDVIIVSLDQAQREWASGATAGGPAK</sequence>
<dbReference type="AlphaFoldDB" id="A0A5A8CTH9"/>
<evidence type="ECO:0000313" key="2">
    <source>
        <dbReference type="Proteomes" id="UP000323011"/>
    </source>
</evidence>
<dbReference type="Pfam" id="PF09778">
    <property type="entry name" value="Guanylate_cyc_2"/>
    <property type="match status" value="1"/>
</dbReference>
<dbReference type="InterPro" id="IPR018616">
    <property type="entry name" value="GUCD1"/>
</dbReference>
<dbReference type="Proteomes" id="UP000323011">
    <property type="component" value="Unassembled WGS sequence"/>
</dbReference>
<dbReference type="PANTHER" id="PTHR31400:SF1">
    <property type="entry name" value="PROTEIN GUCD1"/>
    <property type="match status" value="1"/>
</dbReference>
<organism evidence="1 2">
    <name type="scientific">Cafeteria roenbergensis</name>
    <name type="common">Marine flagellate</name>
    <dbReference type="NCBI Taxonomy" id="33653"/>
    <lineage>
        <taxon>Eukaryota</taxon>
        <taxon>Sar</taxon>
        <taxon>Stramenopiles</taxon>
        <taxon>Bigyra</taxon>
        <taxon>Opalozoa</taxon>
        <taxon>Bicosoecida</taxon>
        <taxon>Cafeteriaceae</taxon>
        <taxon>Cafeteria</taxon>
    </lineage>
</organism>
<accession>A0A5A8CTH9</accession>
<gene>
    <name evidence="1" type="ORF">FNF29_01169</name>
</gene>
<evidence type="ECO:0008006" key="3">
    <source>
        <dbReference type="Google" id="ProtNLM"/>
    </source>
</evidence>
<name>A0A5A8CTH9_CAFRO</name>